<evidence type="ECO:0000256" key="1">
    <source>
        <dbReference type="SAM" id="SignalP"/>
    </source>
</evidence>
<name>A0AAW5VFN4_9LEPT</name>
<proteinExistence type="predicted"/>
<feature type="chain" id="PRO_5043689284" evidence="1">
    <location>
        <begin position="23"/>
        <end position="502"/>
    </location>
</feature>
<feature type="signal peptide" evidence="1">
    <location>
        <begin position="1"/>
        <end position="22"/>
    </location>
</feature>
<dbReference type="Proteomes" id="UP001209694">
    <property type="component" value="Unassembled WGS sequence"/>
</dbReference>
<sequence>MMHFRKKILLPLFFLITSFSHCNPVNSEIGKNDDLILLLGAYSLLGANCFSGPDLWARDLRTQSSVCVPVELVSSGTYIEVYKEKSLSLNFNLVQFAKDFDTITYPKLIETFGTPSDVDGDGKVKLLVMDIKDGATANSAYVAGYFDPINYFPDNFLLRVRSNFAEVLYLDGKELIAANSKDPNAFASTAAHEFQHLLRFPRMYEANQSDELWINEGTSEVASDIAGYGPQTSRLDCYSGVNDSRCDDGINGVSLLDWNSSSSDVLKQYSFAYVFMRYLYDSSGTNDTQRKQFFRNTVIGASGTRANSTGNLMNVFKTSANYDSTVLTNTNSDMFFRMFAVLTAQSFGIGNVSSVQQVTSDGQGASTVDLSGVLTKYPLSSSLNRLVTNPVTPTTAKTTIKQGAANFYTSATPTFSAPNTRKNYGRLTGISQGIVFWADSPQGLNTSLKYIPGKDDTPIQTPNKPRSLKSVIENSTNSGMIPICGIEFTNDLAHTYESIPIK</sequence>
<reference evidence="2" key="1">
    <citation type="submission" date="2022-06" db="EMBL/GenBank/DDBJ databases">
        <title>Leptospira isolates from biofilms formed at urban environments.</title>
        <authorList>
            <person name="Ribeiro P.S."/>
            <person name="Sousa T."/>
            <person name="Carvalho N."/>
            <person name="Aburjaile F."/>
            <person name="Neves F."/>
            <person name="Oliveira D."/>
            <person name="Blanco L."/>
            <person name="Lima J."/>
            <person name="Costa F."/>
            <person name="Brenig B."/>
            <person name="Soares S."/>
            <person name="Ramos R."/>
            <person name="Goes-Neto A."/>
            <person name="Matiuzzi M."/>
            <person name="Azevedo V."/>
            <person name="Ristow P."/>
        </authorList>
    </citation>
    <scope>NUCLEOTIDE SEQUENCE</scope>
    <source>
        <strain evidence="2">VSF7</strain>
    </source>
</reference>
<evidence type="ECO:0000313" key="2">
    <source>
        <dbReference type="EMBL" id="MCW7516687.1"/>
    </source>
</evidence>
<keyword evidence="1" id="KW-0732">Signal</keyword>
<evidence type="ECO:0000313" key="3">
    <source>
        <dbReference type="Proteomes" id="UP001209694"/>
    </source>
</evidence>
<dbReference type="AlphaFoldDB" id="A0AAW5VFN4"/>
<dbReference type="EMBL" id="JAMQQD010000007">
    <property type="protein sequence ID" value="MCW7516687.1"/>
    <property type="molecule type" value="Genomic_DNA"/>
</dbReference>
<comment type="caution">
    <text evidence="2">The sequence shown here is derived from an EMBL/GenBank/DDBJ whole genome shotgun (WGS) entry which is preliminary data.</text>
</comment>
<accession>A0AAW5VFN4</accession>
<dbReference type="RefSeq" id="WP_246834380.1">
    <property type="nucleotide sequence ID" value="NZ_JAMQPS010000005.1"/>
</dbReference>
<protein>
    <submittedName>
        <fullName evidence="2">Peptidase MA family protein</fullName>
    </submittedName>
</protein>
<gene>
    <name evidence="2" type="ORF">ND810_16090</name>
</gene>
<organism evidence="2 3">
    <name type="scientific">Leptospira levettii</name>
    <dbReference type="NCBI Taxonomy" id="2023178"/>
    <lineage>
        <taxon>Bacteria</taxon>
        <taxon>Pseudomonadati</taxon>
        <taxon>Spirochaetota</taxon>
        <taxon>Spirochaetia</taxon>
        <taxon>Leptospirales</taxon>
        <taxon>Leptospiraceae</taxon>
        <taxon>Leptospira</taxon>
    </lineage>
</organism>